<dbReference type="SUPFAM" id="SSF48371">
    <property type="entry name" value="ARM repeat"/>
    <property type="match status" value="1"/>
</dbReference>
<dbReference type="InterPro" id="IPR016024">
    <property type="entry name" value="ARM-type_fold"/>
</dbReference>
<dbReference type="AlphaFoldDB" id="A0A0A6UT08"/>
<reference evidence="2 3" key="1">
    <citation type="submission" date="2014-10" db="EMBL/GenBank/DDBJ databases">
        <title>Draft genome sequence of Actinoplanes utahensis NRRL 12052.</title>
        <authorList>
            <person name="Velasco-Bucheli B."/>
            <person name="del Cerro C."/>
            <person name="Hormigo D."/>
            <person name="Garcia J.L."/>
            <person name="Acebal C."/>
            <person name="Arroyo M."/>
            <person name="de la Mata I."/>
        </authorList>
    </citation>
    <scope>NUCLEOTIDE SEQUENCE [LARGE SCALE GENOMIC DNA]</scope>
    <source>
        <strain evidence="2 3">NRRL 12052</strain>
    </source>
</reference>
<evidence type="ECO:0000313" key="2">
    <source>
        <dbReference type="EMBL" id="KHD78566.1"/>
    </source>
</evidence>
<dbReference type="Gene3D" id="1.25.10.10">
    <property type="entry name" value="Leucine-rich Repeat Variant"/>
    <property type="match status" value="3"/>
</dbReference>
<comment type="caution">
    <text evidence="2">The sequence shown here is derived from an EMBL/GenBank/DDBJ whole genome shotgun (WGS) entry which is preliminary data.</text>
</comment>
<dbReference type="eggNOG" id="COG5330">
    <property type="taxonomic scope" value="Bacteria"/>
</dbReference>
<evidence type="ECO:0000313" key="3">
    <source>
        <dbReference type="Proteomes" id="UP000054537"/>
    </source>
</evidence>
<dbReference type="Proteomes" id="UP000054537">
    <property type="component" value="Unassembled WGS sequence"/>
</dbReference>
<accession>A0A0A6UT08</accession>
<proteinExistence type="predicted"/>
<evidence type="ECO:0000256" key="1">
    <source>
        <dbReference type="SAM" id="MobiDB-lite"/>
    </source>
</evidence>
<evidence type="ECO:0008006" key="4">
    <source>
        <dbReference type="Google" id="ProtNLM"/>
    </source>
</evidence>
<dbReference type="OrthoDB" id="3666466at2"/>
<dbReference type="EMBL" id="JRTT01000004">
    <property type="protein sequence ID" value="KHD78566.1"/>
    <property type="molecule type" value="Genomic_DNA"/>
</dbReference>
<keyword evidence="3" id="KW-1185">Reference proteome</keyword>
<name>A0A0A6UT08_ACTUT</name>
<organism evidence="2 3">
    <name type="scientific">Actinoplanes utahensis</name>
    <dbReference type="NCBI Taxonomy" id="1869"/>
    <lineage>
        <taxon>Bacteria</taxon>
        <taxon>Bacillati</taxon>
        <taxon>Actinomycetota</taxon>
        <taxon>Actinomycetes</taxon>
        <taxon>Micromonosporales</taxon>
        <taxon>Micromonosporaceae</taxon>
        <taxon>Actinoplanes</taxon>
    </lineage>
</organism>
<dbReference type="STRING" id="1869.MB27_05020"/>
<feature type="region of interest" description="Disordered" evidence="1">
    <location>
        <begin position="182"/>
        <end position="206"/>
    </location>
</feature>
<sequence length="514" mass="53644">MGDWQLLHALAGNPSLPPELLTRLIATADEDLAGCLAERSDLGPAQVRELAGRSGKAMVALVRGGLMEAAEVDPGVHPYAAMTLLDDGIGRAERAKLFARDPDAKRRFDLASCPGLPPEVIALLVSDSDLAVVAESASFAADRDLLTRLAAHPHADVRAGVAGNPATPPEVLAALVTTHWPGDMPDRSAAGGGRADSTGQGNDSGGGLPESCAVCVRHPIPFAHEPDCPLLDCDLPAGAACDGTHESVVHSLLRRAVDNPVTPVEAAIRLADHPSAIVRWTLAERADLPADVAERLAADPMPAVRMAVAGSPALSEAAIRRLAGDDYGQVRRLAARNPRVPLDLLTRSAGDGPLPRIAAAGPEEVREMAGSRNPALRMLVAERRDLPPEIRDRLAADPDASVVKAIAPHPGLPAELMRQMVARHGVRVVAKVATNPDAPADLLLELARHVPPARKALREIAGHPNAPAAALEICLTDARARPIAAGHPALPAERIAELVSDLIEAGGQVSGREP</sequence>
<protein>
    <recommendedName>
        <fullName evidence="4">Leucine rich repeat variant</fullName>
    </recommendedName>
</protein>
<dbReference type="RefSeq" id="WP_043522809.1">
    <property type="nucleotide sequence ID" value="NZ_BAABKU010000008.1"/>
</dbReference>
<gene>
    <name evidence="2" type="ORF">MB27_05020</name>
</gene>
<dbReference type="InterPro" id="IPR011989">
    <property type="entry name" value="ARM-like"/>
</dbReference>